<dbReference type="RefSeq" id="WP_036157883.1">
    <property type="nucleotide sequence ID" value="NZ_JAMB01000001.1"/>
</dbReference>
<reference evidence="1 2" key="1">
    <citation type="submission" date="2014-01" db="EMBL/GenBank/DDBJ databases">
        <title>Marinomonas ushuaiensis DSM 15871 Genome Sequencing.</title>
        <authorList>
            <person name="Lai Q."/>
            <person name="Shao Z.S."/>
        </authorList>
    </citation>
    <scope>NUCLEOTIDE SEQUENCE [LARGE SCALE GENOMIC DNA]</scope>
    <source>
        <strain evidence="1 2">DSM 15871</strain>
    </source>
</reference>
<accession>X7E8C5</accession>
<dbReference type="EMBL" id="JAMB01000001">
    <property type="protein sequence ID" value="ETX12227.1"/>
    <property type="molecule type" value="Genomic_DNA"/>
</dbReference>
<dbReference type="STRING" id="1122207.MUS1_01070"/>
<protein>
    <recommendedName>
        <fullName evidence="3">Gamma-glutamylcyclotransferase AIG2-like domain-containing protein</fullName>
    </recommendedName>
</protein>
<dbReference type="eggNOG" id="COG3703">
    <property type="taxonomic scope" value="Bacteria"/>
</dbReference>
<organism evidence="1 2">
    <name type="scientific">Marinomonas ushuaiensis DSM 15871</name>
    <dbReference type="NCBI Taxonomy" id="1122207"/>
    <lineage>
        <taxon>Bacteria</taxon>
        <taxon>Pseudomonadati</taxon>
        <taxon>Pseudomonadota</taxon>
        <taxon>Gammaproteobacteria</taxon>
        <taxon>Oceanospirillales</taxon>
        <taxon>Oceanospirillaceae</taxon>
        <taxon>Marinomonas</taxon>
    </lineage>
</organism>
<comment type="caution">
    <text evidence="1">The sequence shown here is derived from an EMBL/GenBank/DDBJ whole genome shotgun (WGS) entry which is preliminary data.</text>
</comment>
<evidence type="ECO:0000313" key="1">
    <source>
        <dbReference type="EMBL" id="ETX12227.1"/>
    </source>
</evidence>
<dbReference type="InterPro" id="IPR013024">
    <property type="entry name" value="GGCT-like"/>
</dbReference>
<evidence type="ECO:0008006" key="3">
    <source>
        <dbReference type="Google" id="ProtNLM"/>
    </source>
</evidence>
<dbReference type="InterPro" id="IPR036568">
    <property type="entry name" value="GGCT-like_sf"/>
</dbReference>
<dbReference type="Gene3D" id="3.10.490.10">
    <property type="entry name" value="Gamma-glutamyl cyclotransferase-like"/>
    <property type="match status" value="1"/>
</dbReference>
<sequence>MSASNRHFILGYGSLISSESRSKTGETGHVWPVKLHGFERHWSVMSDCFGMSSVAVIKAPEKYCNGVLAEVPFEQFPLFDERERGYHRAMIAPEQLMPYQEEPLPEGTYWVYYTDNIVEPSPNSPIVLSYLDVILSGCLEHGDAFTKDFLMLTKGWTSPLLNDRQTPRYPRVQPDISTGRLNVLLAPVTTLSLKELSVTYEP</sequence>
<dbReference type="CDD" id="cd06661">
    <property type="entry name" value="GGCT_like"/>
    <property type="match status" value="1"/>
</dbReference>
<dbReference type="OrthoDB" id="5567366at2"/>
<name>X7E8C5_9GAMM</name>
<evidence type="ECO:0000313" key="2">
    <source>
        <dbReference type="Proteomes" id="UP000054058"/>
    </source>
</evidence>
<gene>
    <name evidence="1" type="ORF">MUS1_01070</name>
</gene>
<dbReference type="AlphaFoldDB" id="X7E8C5"/>
<keyword evidence="2" id="KW-1185">Reference proteome</keyword>
<dbReference type="PATRIC" id="fig|1122207.3.peg.222"/>
<dbReference type="Proteomes" id="UP000054058">
    <property type="component" value="Unassembled WGS sequence"/>
</dbReference>
<dbReference type="SUPFAM" id="SSF110857">
    <property type="entry name" value="Gamma-glutamyl cyclotransferase-like"/>
    <property type="match status" value="1"/>
</dbReference>
<proteinExistence type="predicted"/>